<dbReference type="PANTHER" id="PTHR41773:SF1">
    <property type="entry name" value="RELA_SPOT DOMAIN-CONTAINING PROTEIN"/>
    <property type="match status" value="1"/>
</dbReference>
<sequence>MNEQDINDIVEYYKKHMHLIKPFKATVESFFNTHPELNCEPFPIIHSVKSRIKDPEHLRDKLKRKQSSQRVISTANLFAQITDLVGIRVLHLYQDQFPIIHQAILENINNGEWAFVEPPMAYSWDPETKIMYEELGLKNEIRPTYYTSVHYVIKPNNQNANPICCEIQVRTLFEEIWGEIDHTLNYPHPTESIPCKEQLRVLSKLVSTGTRLADSIFRSHEDYKCRKQKDGNRNT</sequence>
<evidence type="ECO:0000313" key="3">
    <source>
        <dbReference type="Proteomes" id="UP000095333"/>
    </source>
</evidence>
<evidence type="ECO:0000313" key="2">
    <source>
        <dbReference type="EMBL" id="CUP12271.1"/>
    </source>
</evidence>
<proteinExistence type="predicted"/>
<dbReference type="Proteomes" id="UP000095333">
    <property type="component" value="Unassembled WGS sequence"/>
</dbReference>
<evidence type="ECO:0000259" key="1">
    <source>
        <dbReference type="SMART" id="SM00954"/>
    </source>
</evidence>
<dbReference type="Pfam" id="PF04607">
    <property type="entry name" value="RelA_SpoT"/>
    <property type="match status" value="1"/>
</dbReference>
<accession>A0A174KN73</accession>
<dbReference type="PANTHER" id="PTHR41773">
    <property type="entry name" value="GTP PYROPHOSPHATASE-RELATED"/>
    <property type="match status" value="1"/>
</dbReference>
<feature type="domain" description="RelA/SpoT" evidence="1">
    <location>
        <begin position="50"/>
        <end position="192"/>
    </location>
</feature>
<reference evidence="2 3" key="1">
    <citation type="submission" date="2015-09" db="EMBL/GenBank/DDBJ databases">
        <authorList>
            <consortium name="Pathogen Informatics"/>
        </authorList>
    </citation>
    <scope>NUCLEOTIDE SEQUENCE [LARGE SCALE GENOMIC DNA]</scope>
    <source>
        <strain evidence="2 3">2789STDY5834842</strain>
    </source>
</reference>
<dbReference type="AlphaFoldDB" id="A0A174KN73"/>
<dbReference type="RefSeq" id="WP_057250738.1">
    <property type="nucleotide sequence ID" value="NZ_CYZI01000030.1"/>
</dbReference>
<dbReference type="GO" id="GO:0015969">
    <property type="term" value="P:guanosine tetraphosphate metabolic process"/>
    <property type="evidence" value="ECO:0007669"/>
    <property type="project" value="InterPro"/>
</dbReference>
<dbReference type="EMBL" id="CYZI01000030">
    <property type="protein sequence ID" value="CUP12271.1"/>
    <property type="molecule type" value="Genomic_DNA"/>
</dbReference>
<dbReference type="CDD" id="cd05399">
    <property type="entry name" value="NT_Rel-Spo_like"/>
    <property type="match status" value="1"/>
</dbReference>
<dbReference type="SUPFAM" id="SSF81301">
    <property type="entry name" value="Nucleotidyltransferase"/>
    <property type="match status" value="1"/>
</dbReference>
<dbReference type="Gene3D" id="3.30.460.10">
    <property type="entry name" value="Beta Polymerase, domain 2"/>
    <property type="match status" value="1"/>
</dbReference>
<protein>
    <submittedName>
        <fullName evidence="2">Region found in RelA / SpoT proteins</fullName>
    </submittedName>
</protein>
<organism evidence="2 3">
    <name type="scientific">Phocaeicola vulgatus</name>
    <name type="common">Bacteroides vulgatus</name>
    <dbReference type="NCBI Taxonomy" id="821"/>
    <lineage>
        <taxon>Bacteria</taxon>
        <taxon>Pseudomonadati</taxon>
        <taxon>Bacteroidota</taxon>
        <taxon>Bacteroidia</taxon>
        <taxon>Bacteroidales</taxon>
        <taxon>Bacteroidaceae</taxon>
        <taxon>Phocaeicola</taxon>
    </lineage>
</organism>
<gene>
    <name evidence="2" type="ORF">ERS852457_03497</name>
</gene>
<dbReference type="InterPro" id="IPR007685">
    <property type="entry name" value="RelA_SpoT"/>
</dbReference>
<dbReference type="InterPro" id="IPR043519">
    <property type="entry name" value="NT_sf"/>
</dbReference>
<name>A0A174KN73_PHOVU</name>
<dbReference type="SMART" id="SM00954">
    <property type="entry name" value="RelA_SpoT"/>
    <property type="match status" value="1"/>
</dbReference>